<dbReference type="PROSITE" id="PS51900">
    <property type="entry name" value="CB"/>
    <property type="match status" value="1"/>
</dbReference>
<reference evidence="8" key="2">
    <citation type="submission" date="2023-04" db="EMBL/GenBank/DDBJ databases">
        <title>Genome dynamics across the evolutionary transition to endosymbiosis.</title>
        <authorList>
            <person name="Siozios S."/>
            <person name="Nadal-Jimenez P."/>
            <person name="Azagi T."/>
            <person name="Sprong H."/>
            <person name="Frost C.L."/>
            <person name="Parratt S.R."/>
            <person name="Taylor G."/>
            <person name="Brettell L."/>
            <person name="Lew K.C."/>
            <person name="Croft L."/>
            <person name="King K.C."/>
            <person name="Brockhurst M.A."/>
            <person name="Hypsa V."/>
            <person name="Novakova E."/>
            <person name="Darby A.C."/>
            <person name="Hurst G.D.D."/>
        </authorList>
    </citation>
    <scope>NUCLEOTIDE SEQUENCE</scope>
    <source>
        <strain evidence="8">ANv_CAN</strain>
    </source>
</reference>
<dbReference type="InterPro" id="IPR002104">
    <property type="entry name" value="Integrase_catalytic"/>
</dbReference>
<dbReference type="AlphaFoldDB" id="A0A4P7KQW5"/>
<dbReference type="GO" id="GO:0003677">
    <property type="term" value="F:DNA binding"/>
    <property type="evidence" value="ECO:0007669"/>
    <property type="project" value="UniProtKB-UniRule"/>
</dbReference>
<accession>A0A4P7KQW5</accession>
<evidence type="ECO:0000313" key="8">
    <source>
        <dbReference type="EMBL" id="WGM06200.1"/>
    </source>
</evidence>
<proteinExistence type="predicted"/>
<dbReference type="PANTHER" id="PTHR30349:SF93">
    <property type="entry name" value="FELS-2 PROPHAGE PROTEIN"/>
    <property type="match status" value="1"/>
</dbReference>
<organism evidence="7 9">
    <name type="scientific">Arsenophonus nasoniae</name>
    <name type="common">son-killer infecting Nasonia vitripennis</name>
    <dbReference type="NCBI Taxonomy" id="638"/>
    <lineage>
        <taxon>Bacteria</taxon>
        <taxon>Pseudomonadati</taxon>
        <taxon>Pseudomonadota</taxon>
        <taxon>Gammaproteobacteria</taxon>
        <taxon>Enterobacterales</taxon>
        <taxon>Morganellaceae</taxon>
        <taxon>Arsenophonus</taxon>
    </lineage>
</organism>
<dbReference type="Proteomes" id="UP000295134">
    <property type="component" value="Chromosome"/>
</dbReference>
<dbReference type="EMBL" id="CP038613">
    <property type="protein sequence ID" value="QBY42006.1"/>
    <property type="molecule type" value="Genomic_DNA"/>
</dbReference>
<dbReference type="KEGG" id="ans:ArsFIN_05390"/>
<dbReference type="GO" id="GO:0006310">
    <property type="term" value="P:DNA recombination"/>
    <property type="evidence" value="ECO:0007669"/>
    <property type="project" value="UniProtKB-KW"/>
</dbReference>
<dbReference type="Proteomes" id="UP001177592">
    <property type="component" value="Chromosome"/>
</dbReference>
<feature type="domain" description="Tyr recombinase" evidence="5">
    <location>
        <begin position="172"/>
        <end position="333"/>
    </location>
</feature>
<dbReference type="InterPro" id="IPR050090">
    <property type="entry name" value="Tyrosine_recombinase_XerCD"/>
</dbReference>
<keyword evidence="10" id="KW-1185">Reference proteome</keyword>
<reference evidence="7 9" key="1">
    <citation type="submission" date="2019-03" db="EMBL/GenBank/DDBJ databases">
        <title>Long-read sequencing reveals hyperdense prophage content in a complex bacterial symbiont genome.</title>
        <authorList>
            <person name="Frost C.L."/>
            <person name="Siozios S."/>
            <person name="Nadal-Jimenez P."/>
            <person name="Brockhurst M.A."/>
            <person name="King K.C."/>
            <person name="Darby A.C."/>
            <person name="Hurst G.D.D."/>
        </authorList>
    </citation>
    <scope>NUCLEOTIDE SEQUENCE [LARGE SCALE GENOMIC DNA]</scope>
    <source>
        <strain evidence="7 9">FIN</strain>
    </source>
</reference>
<evidence type="ECO:0000256" key="1">
    <source>
        <dbReference type="ARBA" id="ARBA00022908"/>
    </source>
</evidence>
<dbReference type="InterPro" id="IPR013762">
    <property type="entry name" value="Integrase-like_cat_sf"/>
</dbReference>
<dbReference type="InterPro" id="IPR057084">
    <property type="entry name" value="Int_N"/>
</dbReference>
<evidence type="ECO:0000256" key="3">
    <source>
        <dbReference type="ARBA" id="ARBA00023172"/>
    </source>
</evidence>
<dbReference type="GO" id="GO:0015074">
    <property type="term" value="P:DNA integration"/>
    <property type="evidence" value="ECO:0007669"/>
    <property type="project" value="UniProtKB-KW"/>
</dbReference>
<dbReference type="Gene3D" id="1.10.443.10">
    <property type="entry name" value="Intergrase catalytic core"/>
    <property type="match status" value="1"/>
</dbReference>
<dbReference type="SUPFAM" id="SSF56349">
    <property type="entry name" value="DNA breaking-rejoining enzymes"/>
    <property type="match status" value="1"/>
</dbReference>
<dbReference type="PROSITE" id="PS51898">
    <property type="entry name" value="TYR_RECOMBINASE"/>
    <property type="match status" value="1"/>
</dbReference>
<evidence type="ECO:0000313" key="9">
    <source>
        <dbReference type="Proteomes" id="UP000295134"/>
    </source>
</evidence>
<dbReference type="Pfam" id="PF00589">
    <property type="entry name" value="Phage_integrase"/>
    <property type="match status" value="1"/>
</dbReference>
<keyword evidence="3" id="KW-0233">DNA recombination</keyword>
<dbReference type="PANTHER" id="PTHR30349">
    <property type="entry name" value="PHAGE INTEGRASE-RELATED"/>
    <property type="match status" value="1"/>
</dbReference>
<dbReference type="InterPro" id="IPR011010">
    <property type="entry name" value="DNA_brk_join_enz"/>
</dbReference>
<evidence type="ECO:0000313" key="10">
    <source>
        <dbReference type="Proteomes" id="UP001177592"/>
    </source>
</evidence>
<dbReference type="CDD" id="cd00796">
    <property type="entry name" value="INT_Rci_Hp1_C"/>
    <property type="match status" value="1"/>
</dbReference>
<dbReference type="RefSeq" id="WP_026821543.1">
    <property type="nucleotide sequence ID" value="NZ_CP038613.1"/>
</dbReference>
<gene>
    <name evidence="7" type="primary">xerC_3</name>
    <name evidence="7" type="ORF">ArsFIN_05390</name>
    <name evidence="8" type="ORF">QE258_02170</name>
</gene>
<feature type="domain" description="Core-binding (CB)" evidence="6">
    <location>
        <begin position="62"/>
        <end position="150"/>
    </location>
</feature>
<name>A0A4P7KQW5_9GAMM</name>
<dbReference type="Pfam" id="PF24624">
    <property type="entry name" value="Int_N"/>
    <property type="match status" value="1"/>
</dbReference>
<protein>
    <submittedName>
        <fullName evidence="7">Tyrosine recombinase XerC</fullName>
    </submittedName>
    <submittedName>
        <fullName evidence="8">Tyrosine-type recombinase/integrase</fullName>
    </submittedName>
</protein>
<evidence type="ECO:0000256" key="2">
    <source>
        <dbReference type="ARBA" id="ARBA00023125"/>
    </source>
</evidence>
<dbReference type="EMBL" id="CP123523">
    <property type="protein sequence ID" value="WGM06200.1"/>
    <property type="molecule type" value="Genomic_DNA"/>
</dbReference>
<evidence type="ECO:0000259" key="6">
    <source>
        <dbReference type="PROSITE" id="PS51900"/>
    </source>
</evidence>
<evidence type="ECO:0000256" key="4">
    <source>
        <dbReference type="PROSITE-ProRule" id="PRU01248"/>
    </source>
</evidence>
<keyword evidence="1" id="KW-0229">DNA integration</keyword>
<keyword evidence="2 4" id="KW-0238">DNA-binding</keyword>
<sequence>MSITKQSDGRWRLDFYPEGKKDGKGKRIRKTFTTKGEAIAYERYILDNVDNQPWLGEKEDRRKLIELIDTWYNSHGVTIDDGDTRKSAMIYASDCMGLPLATEFTAKLFSSYREKRISGKLRRTERLDKVSPRTMNLELAYFRAMFNELKRLGEWKHENPVESIRPFKTEEAEMSFLDHDEINLLLKECVNSSNKHLLTVVKICLSTGARWSEAESLRGCNVSKFRITYTNTKGNRNRTVPISEELYNLIAEKKTIGALFSSCYSAFRTALKRTKIVLPDGQMSHVLRHTFASHFMMNGGNILVLQRILGHTDIKMTMRYAHFAPDHLDEAVRLNPLALSESKGE</sequence>
<dbReference type="GeneID" id="96875819"/>
<evidence type="ECO:0000259" key="5">
    <source>
        <dbReference type="PROSITE" id="PS51898"/>
    </source>
</evidence>
<evidence type="ECO:0000313" key="7">
    <source>
        <dbReference type="EMBL" id="QBY42006.1"/>
    </source>
</evidence>
<dbReference type="InterPro" id="IPR044068">
    <property type="entry name" value="CB"/>
</dbReference>